<dbReference type="Gene3D" id="3.40.50.1820">
    <property type="entry name" value="alpha/beta hydrolase"/>
    <property type="match status" value="1"/>
</dbReference>
<name>A0A0E3ULV2_9GAMM</name>
<evidence type="ECO:0000313" key="4">
    <source>
        <dbReference type="Proteomes" id="UP000033067"/>
    </source>
</evidence>
<feature type="domain" description="AB hydrolase-1" evidence="2">
    <location>
        <begin position="229"/>
        <end position="495"/>
    </location>
</feature>
<dbReference type="KEGG" id="psuw:WQ53_02520"/>
<protein>
    <recommendedName>
        <fullName evidence="2">AB hydrolase-1 domain-containing protein</fullName>
    </recommendedName>
</protein>
<sequence>MDAALKLARRAELLPDSPARTRLLLDCIRIAQAALPAAESASDVGVDLIGRCSDQALLSEFRRRPRGWSDGRTTIAGRTVDVRIVGTSRMFRGAYAITPAWDVELPPGWNFRQPGFGLPVVLRTDRCVDDPRCELYPAEGIYQWATAWIEYGEDGSPVLHVVDPARSDPVVVAGRSVHPYFDALSFYQLGASASRLPRQGVYGLIGGRGIGARAGVYLLQDYDPDRVPVVMIHGLGSNPIIWSELSGAIWADPALRESYQVIHVVFQTNAPLLISRLRVQHYLDRMWMLLDPEQDDPARGKMIVIGHSLGGVVSRLLAVDSGTTLWDAAFTVPPDRLEGSAEDVAGIRATFLIKPYPGACALILLAAPHKGSPRATSLTGRIARLLVGRRAPEIQALRRVADAYPESVRPELLDSYRLARLNSITTLQAMQPVRRAGEALLPAAGIRYHTIAGDLDGQGSDGVVPLESSLLPGAHSTLVVDAGHTLYRNPEAIARIIWILREEQGRRCDAGAEAGQGLDRNGASAGTPGSPRAINADRPRIDPASRSSRRDDIEVQP</sequence>
<accession>A0A0E3ULV2</accession>
<feature type="region of interest" description="Disordered" evidence="1">
    <location>
        <begin position="510"/>
        <end position="557"/>
    </location>
</feature>
<dbReference type="Pfam" id="PF12697">
    <property type="entry name" value="Abhydrolase_6"/>
    <property type="match status" value="1"/>
</dbReference>
<evidence type="ECO:0000259" key="2">
    <source>
        <dbReference type="Pfam" id="PF12697"/>
    </source>
</evidence>
<evidence type="ECO:0000256" key="1">
    <source>
        <dbReference type="SAM" id="MobiDB-lite"/>
    </source>
</evidence>
<dbReference type="SUPFAM" id="SSF53474">
    <property type="entry name" value="alpha/beta-Hydrolases"/>
    <property type="match status" value="1"/>
</dbReference>
<dbReference type="InterPro" id="IPR000073">
    <property type="entry name" value="AB_hydrolase_1"/>
</dbReference>
<organism evidence="3 4">
    <name type="scientific">Pseudoxanthomonas suwonensis</name>
    <dbReference type="NCBI Taxonomy" id="314722"/>
    <lineage>
        <taxon>Bacteria</taxon>
        <taxon>Pseudomonadati</taxon>
        <taxon>Pseudomonadota</taxon>
        <taxon>Gammaproteobacteria</taxon>
        <taxon>Lysobacterales</taxon>
        <taxon>Lysobacteraceae</taxon>
        <taxon>Pseudoxanthomonas</taxon>
    </lineage>
</organism>
<dbReference type="PATRIC" id="fig|314722.6.peg.522"/>
<proteinExistence type="predicted"/>
<dbReference type="InterPro" id="IPR029058">
    <property type="entry name" value="AB_hydrolase_fold"/>
</dbReference>
<keyword evidence="4" id="KW-1185">Reference proteome</keyword>
<dbReference type="Proteomes" id="UP000033067">
    <property type="component" value="Chromosome"/>
</dbReference>
<gene>
    <name evidence="3" type="ORF">WQ53_02520</name>
</gene>
<reference evidence="3 4" key="1">
    <citation type="journal article" date="2015" name="Genome Announc.">
        <title>Complete Genome Sequence of Pseudoxanthomonas suwonensis Strain J1, a Cellulose-Degrading Bacterium Isolated from Leaf- and Wood-Enriched Soil.</title>
        <authorList>
            <person name="Hou L."/>
            <person name="Jiang J."/>
            <person name="Xu Z."/>
            <person name="Zhou Y."/>
            <person name="Leung F.C."/>
        </authorList>
    </citation>
    <scope>NUCLEOTIDE SEQUENCE [LARGE SCALE GENOMIC DNA]</scope>
    <source>
        <strain evidence="3 4">J1</strain>
    </source>
</reference>
<feature type="compositionally biased region" description="Basic and acidic residues" evidence="1">
    <location>
        <begin position="535"/>
        <end position="557"/>
    </location>
</feature>
<evidence type="ECO:0000313" key="3">
    <source>
        <dbReference type="EMBL" id="AKC85801.1"/>
    </source>
</evidence>
<dbReference type="AlphaFoldDB" id="A0A0E3ULV2"/>
<dbReference type="EMBL" id="CP011144">
    <property type="protein sequence ID" value="AKC85801.1"/>
    <property type="molecule type" value="Genomic_DNA"/>
</dbReference>